<dbReference type="GO" id="GO:0046872">
    <property type="term" value="F:metal ion binding"/>
    <property type="evidence" value="ECO:0007669"/>
    <property type="project" value="UniProtKB-KW"/>
</dbReference>
<dbReference type="EC" id="4.98.1.1" evidence="9 10"/>
<organism evidence="11 12">
    <name type="scientific">Asaia bogorensis</name>
    <dbReference type="NCBI Taxonomy" id="91915"/>
    <lineage>
        <taxon>Bacteria</taxon>
        <taxon>Pseudomonadati</taxon>
        <taxon>Pseudomonadota</taxon>
        <taxon>Alphaproteobacteria</taxon>
        <taxon>Acetobacterales</taxon>
        <taxon>Acetobacteraceae</taxon>
        <taxon>Asaia</taxon>
    </lineage>
</organism>
<dbReference type="GO" id="GO:0004325">
    <property type="term" value="F:ferrochelatase activity"/>
    <property type="evidence" value="ECO:0007669"/>
    <property type="project" value="UniProtKB-UniRule"/>
</dbReference>
<comment type="catalytic activity">
    <reaction evidence="8">
        <text>Fe-coproporphyrin III + 2 H(+) = coproporphyrin III + Fe(2+)</text>
        <dbReference type="Rhea" id="RHEA:49572"/>
        <dbReference type="ChEBI" id="CHEBI:15378"/>
        <dbReference type="ChEBI" id="CHEBI:29033"/>
        <dbReference type="ChEBI" id="CHEBI:68438"/>
        <dbReference type="ChEBI" id="CHEBI:131725"/>
        <dbReference type="EC" id="4.99.1.9"/>
    </reaction>
    <physiologicalReaction direction="right-to-left" evidence="8">
        <dbReference type="Rhea" id="RHEA:49574"/>
    </physiologicalReaction>
</comment>
<reference evidence="11 12" key="1">
    <citation type="journal article" date="2014" name="Genome Biol. Evol.">
        <title>Acetic acid bacteria genomes reveal functional traits for adaptation to life in insect guts.</title>
        <authorList>
            <person name="Chouaia B."/>
            <person name="Gaiarsa S."/>
            <person name="Crotti E."/>
            <person name="Comandatore F."/>
            <person name="Degli Esposti M."/>
            <person name="Ricci I."/>
            <person name="Alma A."/>
            <person name="Favia G."/>
            <person name="Bandi C."/>
            <person name="Daffonchio D."/>
        </authorList>
    </citation>
    <scope>NUCLEOTIDE SEQUENCE [LARGE SCALE GENOMIC DNA]</scope>
    <source>
        <strain evidence="11 12">SF2.1</strain>
    </source>
</reference>
<comment type="similarity">
    <text evidence="1 9 10">Belongs to the ferrochelatase family.</text>
</comment>
<reference evidence="11 12" key="2">
    <citation type="journal article" date="2014" name="PLoS ONE">
        <title>Evolution of mitochondria reconstructed from the energy metabolism of living bacteria.</title>
        <authorList>
            <person name="Degli Esposti M."/>
            <person name="Chouaia B."/>
            <person name="Comandatore F."/>
            <person name="Crotti E."/>
            <person name="Sassera D."/>
            <person name="Lievens P.M."/>
            <person name="Daffonchio D."/>
            <person name="Bandi C."/>
        </authorList>
    </citation>
    <scope>NUCLEOTIDE SEQUENCE [LARGE SCALE GENOMIC DNA]</scope>
    <source>
        <strain evidence="11 12">SF2.1</strain>
    </source>
</reference>
<feature type="binding site" evidence="9">
    <location>
        <position position="210"/>
    </location>
    <ligand>
        <name>Fe(2+)</name>
        <dbReference type="ChEBI" id="CHEBI:29033"/>
    </ligand>
</feature>
<keyword evidence="6 9" id="KW-0456">Lyase</keyword>
<dbReference type="InterPro" id="IPR033644">
    <property type="entry name" value="Ferrochelatase_C"/>
</dbReference>
<protein>
    <recommendedName>
        <fullName evidence="9 10">Ferrochelatase</fullName>
        <ecNumber evidence="9 10">4.98.1.1</ecNumber>
    </recommendedName>
    <alternativeName>
        <fullName evidence="9">Heme synthase</fullName>
    </alternativeName>
    <alternativeName>
        <fullName evidence="9">Protoheme ferro-lyase</fullName>
    </alternativeName>
</protein>
<feature type="binding site" evidence="9">
    <location>
        <position position="291"/>
    </location>
    <ligand>
        <name>Fe(2+)</name>
        <dbReference type="ChEBI" id="CHEBI:29033"/>
    </ligand>
</feature>
<dbReference type="InterPro" id="IPR019772">
    <property type="entry name" value="Ferrochelatase_AS"/>
</dbReference>
<comment type="function">
    <text evidence="9 10">Catalyzes the ferrous insertion into protoporphyrin IX.</text>
</comment>
<dbReference type="SUPFAM" id="SSF53800">
    <property type="entry name" value="Chelatase"/>
    <property type="match status" value="1"/>
</dbReference>
<dbReference type="InterPro" id="IPR001015">
    <property type="entry name" value="Ferrochelatase"/>
</dbReference>
<dbReference type="Gene3D" id="3.40.50.1400">
    <property type="match status" value="2"/>
</dbReference>
<dbReference type="NCBIfam" id="TIGR00109">
    <property type="entry name" value="hemH"/>
    <property type="match status" value="1"/>
</dbReference>
<dbReference type="PANTHER" id="PTHR11108">
    <property type="entry name" value="FERROCHELATASE"/>
    <property type="match status" value="1"/>
</dbReference>
<proteinExistence type="inferred from homology"/>
<dbReference type="Proteomes" id="UP000027583">
    <property type="component" value="Unassembled WGS sequence"/>
</dbReference>
<evidence type="ECO:0000256" key="4">
    <source>
        <dbReference type="ARBA" id="ARBA00023004"/>
    </source>
</evidence>
<dbReference type="FunFam" id="3.40.50.1400:FF:000002">
    <property type="entry name" value="Ferrochelatase"/>
    <property type="match status" value="1"/>
</dbReference>
<evidence type="ECO:0000313" key="12">
    <source>
        <dbReference type="Proteomes" id="UP000027583"/>
    </source>
</evidence>
<evidence type="ECO:0000256" key="6">
    <source>
        <dbReference type="ARBA" id="ARBA00023239"/>
    </source>
</evidence>
<dbReference type="CDD" id="cd03411">
    <property type="entry name" value="Ferrochelatase_N"/>
    <property type="match status" value="1"/>
</dbReference>
<keyword evidence="4 9" id="KW-0408">Iron</keyword>
<name>A0A060QCS9_9PROT</name>
<evidence type="ECO:0000256" key="5">
    <source>
        <dbReference type="ARBA" id="ARBA00023133"/>
    </source>
</evidence>
<evidence type="ECO:0000313" key="11">
    <source>
        <dbReference type="EMBL" id="CDG38670.1"/>
    </source>
</evidence>
<dbReference type="PROSITE" id="PS00534">
    <property type="entry name" value="FERROCHELATASE"/>
    <property type="match status" value="1"/>
</dbReference>
<gene>
    <name evidence="9" type="primary">hemH</name>
    <name evidence="11" type="ORF">ASAP_0625</name>
</gene>
<keyword evidence="7 9" id="KW-0627">Porphyrin biosynthesis</keyword>
<dbReference type="RefSeq" id="WP_023979680.1">
    <property type="nucleotide sequence ID" value="NZ_CBLX010000004.1"/>
</dbReference>
<evidence type="ECO:0000256" key="8">
    <source>
        <dbReference type="ARBA" id="ARBA00024536"/>
    </source>
</evidence>
<accession>A0A060QCS9</accession>
<evidence type="ECO:0000256" key="10">
    <source>
        <dbReference type="RuleBase" id="RU000607"/>
    </source>
</evidence>
<dbReference type="CDD" id="cd00419">
    <property type="entry name" value="Ferrochelatase_C"/>
    <property type="match status" value="1"/>
</dbReference>
<evidence type="ECO:0000256" key="9">
    <source>
        <dbReference type="HAMAP-Rule" id="MF_00323"/>
    </source>
</evidence>
<keyword evidence="2 9" id="KW-0963">Cytoplasm</keyword>
<dbReference type="HAMAP" id="MF_00323">
    <property type="entry name" value="Ferrochelatase"/>
    <property type="match status" value="1"/>
</dbReference>
<dbReference type="EMBL" id="CBLX010000004">
    <property type="protein sequence ID" value="CDG38670.1"/>
    <property type="molecule type" value="Genomic_DNA"/>
</dbReference>
<dbReference type="PANTHER" id="PTHR11108:SF1">
    <property type="entry name" value="FERROCHELATASE, MITOCHONDRIAL"/>
    <property type="match status" value="1"/>
</dbReference>
<dbReference type="GO" id="GO:0005737">
    <property type="term" value="C:cytoplasm"/>
    <property type="evidence" value="ECO:0007669"/>
    <property type="project" value="UniProtKB-SubCell"/>
</dbReference>
<dbReference type="UniPathway" id="UPA00252">
    <property type="reaction ID" value="UER00325"/>
</dbReference>
<keyword evidence="5 9" id="KW-0350">Heme biosynthesis</keyword>
<keyword evidence="3 9" id="KW-0479">Metal-binding</keyword>
<dbReference type="GO" id="GO:0006783">
    <property type="term" value="P:heme biosynthetic process"/>
    <property type="evidence" value="ECO:0007669"/>
    <property type="project" value="UniProtKB-UniRule"/>
</dbReference>
<evidence type="ECO:0000256" key="2">
    <source>
        <dbReference type="ARBA" id="ARBA00022490"/>
    </source>
</evidence>
<evidence type="ECO:0000256" key="3">
    <source>
        <dbReference type="ARBA" id="ARBA00022723"/>
    </source>
</evidence>
<evidence type="ECO:0000256" key="7">
    <source>
        <dbReference type="ARBA" id="ARBA00023244"/>
    </source>
</evidence>
<dbReference type="InterPro" id="IPR033659">
    <property type="entry name" value="Ferrochelatase_N"/>
</dbReference>
<dbReference type="AlphaFoldDB" id="A0A060QCS9"/>
<dbReference type="Pfam" id="PF00762">
    <property type="entry name" value="Ferrochelatase"/>
    <property type="match status" value="1"/>
</dbReference>
<dbReference type="eggNOG" id="COG0276">
    <property type="taxonomic scope" value="Bacteria"/>
</dbReference>
<comment type="subcellular location">
    <subcellularLocation>
        <location evidence="9 10">Cytoplasm</location>
    </subcellularLocation>
</comment>
<comment type="pathway">
    <text evidence="9 10">Porphyrin-containing compound metabolism; protoheme biosynthesis; protoheme from protoporphyrin-IX: step 1/1.</text>
</comment>
<sequence length="348" mass="38759">MAFNNKIPATATPPEGKTGVLIANLGTPEGTDFFSVRRYLGEFLSDRRVIEAPPAIWQPILQGVVLTTRPSKSGEAYARIWNREEDASPLRVYTRAQAEKLAERLGTDVPVAWGMRYGKPSIGEAVEELMDQGCDRILYLSLYPQYSATTTATANDQLFRTLMTLRRQPAIQTIPAFPDHPVYIAGLEKSVRDHLTGLSWKPQRIVASFHGLPKLCVDKGDYYPDDCVRTIRALRDALNVSEEQMPITYQSRFGPMEWVQPYTAPFVTALPEQGITRIAVIMPGFISDCIETLDEIGHELRDEFIEAGGEELTLIPCLNDSDMAIDLLEALIREACPPAWQKSGLTSA</sequence>
<evidence type="ECO:0000256" key="1">
    <source>
        <dbReference type="ARBA" id="ARBA00007718"/>
    </source>
</evidence>
<comment type="catalytic activity">
    <reaction evidence="9 10">
        <text>heme b + 2 H(+) = protoporphyrin IX + Fe(2+)</text>
        <dbReference type="Rhea" id="RHEA:22584"/>
        <dbReference type="ChEBI" id="CHEBI:15378"/>
        <dbReference type="ChEBI" id="CHEBI:29033"/>
        <dbReference type="ChEBI" id="CHEBI:57306"/>
        <dbReference type="ChEBI" id="CHEBI:60344"/>
        <dbReference type="EC" id="4.98.1.1"/>
    </reaction>
</comment>
<comment type="caution">
    <text evidence="11">The sequence shown here is derived from an EMBL/GenBank/DDBJ whole genome shotgun (WGS) entry which is preliminary data.</text>
</comment>